<organism evidence="1 2">
    <name type="scientific">Oceanospirillum multiglobuliferum</name>
    <dbReference type="NCBI Taxonomy" id="64969"/>
    <lineage>
        <taxon>Bacteria</taxon>
        <taxon>Pseudomonadati</taxon>
        <taxon>Pseudomonadota</taxon>
        <taxon>Gammaproteobacteria</taxon>
        <taxon>Oceanospirillales</taxon>
        <taxon>Oceanospirillaceae</taxon>
        <taxon>Oceanospirillum</taxon>
    </lineage>
</organism>
<feature type="non-terminal residue" evidence="1">
    <location>
        <position position="1"/>
    </location>
</feature>
<feature type="non-terminal residue" evidence="1">
    <location>
        <position position="145"/>
    </location>
</feature>
<dbReference type="Proteomes" id="UP000191418">
    <property type="component" value="Unassembled WGS sequence"/>
</dbReference>
<gene>
    <name evidence="1" type="ORF">BTE48_16920</name>
</gene>
<proteinExistence type="predicted"/>
<reference evidence="1 2" key="1">
    <citation type="submission" date="2017-01" db="EMBL/GenBank/DDBJ databases">
        <title>Genome Sequencing of a Marine Spirillum, Oceanospirillum multiglobuliferum ATCC 33336, from Japan.</title>
        <authorList>
            <person name="Carney J.G."/>
            <person name="Trachtenberg A.M."/>
            <person name="Rheaume B.A."/>
            <person name="Linnane J.D."/>
            <person name="Pitts N.L."/>
            <person name="Mykles D.L."/>
            <person name="Maclea K.S."/>
        </authorList>
    </citation>
    <scope>NUCLEOTIDE SEQUENCE [LARGE SCALE GENOMIC DNA]</scope>
    <source>
        <strain evidence="1 2">ATCC 33336</strain>
    </source>
</reference>
<dbReference type="AlphaFoldDB" id="A0A1V4T006"/>
<sequence length="145" mass="15568">IPERSVEPVHVHLLWPHARVVTRLGHDFVDEDVVARREAVEAHLAIHAGDADADHRVTVEIRVAQLREAEIGTRAEEQHAVRAPGAAAQALVEFDAHGLVDGDDAHLARLCADFEEHGAVVVVDGRTPFAVHHGGEIPAGALVIA</sequence>
<name>A0A1V4T006_9GAMM</name>
<dbReference type="EMBL" id="MTSM01000232">
    <property type="protein sequence ID" value="OPX53925.1"/>
    <property type="molecule type" value="Genomic_DNA"/>
</dbReference>
<keyword evidence="2" id="KW-1185">Reference proteome</keyword>
<accession>A0A1V4T006</accession>
<comment type="caution">
    <text evidence="1">The sequence shown here is derived from an EMBL/GenBank/DDBJ whole genome shotgun (WGS) entry which is preliminary data.</text>
</comment>
<evidence type="ECO:0000313" key="1">
    <source>
        <dbReference type="EMBL" id="OPX53925.1"/>
    </source>
</evidence>
<protein>
    <submittedName>
        <fullName evidence="1">Uncharacterized protein</fullName>
    </submittedName>
</protein>
<evidence type="ECO:0000313" key="2">
    <source>
        <dbReference type="Proteomes" id="UP000191418"/>
    </source>
</evidence>